<reference evidence="1" key="4">
    <citation type="submission" date="2023-07" db="EMBL/GenBank/DDBJ databases">
        <title>Evaluation of the beneficial properties of pineapple isolates.</title>
        <authorList>
            <person name="Adefiranye O."/>
        </authorList>
    </citation>
    <scope>NUCLEOTIDE SEQUENCE</scope>
    <source>
        <strain evidence="1">PAPLE_T1</strain>
    </source>
</reference>
<protein>
    <submittedName>
        <fullName evidence="3">DUF951 domain-containing protein</fullName>
    </submittedName>
</protein>
<dbReference type="GeneID" id="64981144"/>
<dbReference type="InterPro" id="IPR009296">
    <property type="entry name" value="DUF951"/>
</dbReference>
<dbReference type="Proteomes" id="UP000242470">
    <property type="component" value="Unassembled WGS sequence"/>
</dbReference>
<name>A0AAP8PN89_9STAP</name>
<dbReference type="Pfam" id="PF06107">
    <property type="entry name" value="DUF951"/>
    <property type="match status" value="1"/>
</dbReference>
<reference evidence="4" key="3">
    <citation type="submission" date="2018-03" db="EMBL/GenBank/DDBJ databases">
        <authorList>
            <person name="Naushad S."/>
        </authorList>
    </citation>
    <scope>NUCLEOTIDE SEQUENCE</scope>
    <source>
        <strain evidence="4">SNUC 993</strain>
    </source>
</reference>
<organism evidence="3 5">
    <name type="scientific">Staphylococcus auricularis</name>
    <dbReference type="NCBI Taxonomy" id="29379"/>
    <lineage>
        <taxon>Bacteria</taxon>
        <taxon>Bacillati</taxon>
        <taxon>Bacillota</taxon>
        <taxon>Bacilli</taxon>
        <taxon>Bacillales</taxon>
        <taxon>Staphylococcaceae</taxon>
        <taxon>Staphylococcus</taxon>
    </lineage>
</organism>
<dbReference type="EMBL" id="JAUHQC010000010">
    <property type="protein sequence ID" value="MDN4533325.1"/>
    <property type="molecule type" value="Genomic_DNA"/>
</dbReference>
<dbReference type="EMBL" id="PPQW01000065">
    <property type="protein sequence ID" value="PNZ66393.1"/>
    <property type="molecule type" value="Genomic_DNA"/>
</dbReference>
<evidence type="ECO:0000313" key="2">
    <source>
        <dbReference type="EMBL" id="MDN4533325.1"/>
    </source>
</evidence>
<sequence>MKLNYGLNDIVEMKKPHACGKNEFKIIRMGADIRMKCEHCQRSMMIPRQKFDKNIKKILVSNQDTESKEND</sequence>
<reference evidence="3 5" key="2">
    <citation type="submission" date="2017-08" db="EMBL/GenBank/DDBJ databases">
        <title>Draft genome sequences of 64 type strains of genus Staph aureus.</title>
        <authorList>
            <person name="Cole K."/>
            <person name="Golubchik T."/>
            <person name="Russell J."/>
            <person name="Foster D."/>
            <person name="Llewelyn M."/>
            <person name="Wilson D."/>
            <person name="Crook D."/>
            <person name="Paul J."/>
        </authorList>
    </citation>
    <scope>NUCLEOTIDE SEQUENCE [LARGE SCALE GENOMIC DNA]</scope>
    <source>
        <strain evidence="3 5">NCTC 12101</strain>
    </source>
</reference>
<dbReference type="RefSeq" id="WP_059107069.1">
    <property type="nucleotide sequence ID" value="NZ_AP024589.1"/>
</dbReference>
<evidence type="ECO:0000313" key="4">
    <source>
        <dbReference type="EMBL" id="PTH18166.1"/>
    </source>
</evidence>
<dbReference type="PANTHER" id="PTHR38455">
    <property type="entry name" value="HYPOTHETICAL CYTOSOLIC PROTEIN"/>
    <property type="match status" value="1"/>
</dbReference>
<evidence type="ECO:0000313" key="5">
    <source>
        <dbReference type="Proteomes" id="UP000242470"/>
    </source>
</evidence>
<evidence type="ECO:0000313" key="3">
    <source>
        <dbReference type="EMBL" id="PNZ66393.1"/>
    </source>
</evidence>
<evidence type="ECO:0000313" key="6">
    <source>
        <dbReference type="Proteomes" id="UP000242694"/>
    </source>
</evidence>
<comment type="caution">
    <text evidence="3">The sequence shown here is derived from an EMBL/GenBank/DDBJ whole genome shotgun (WGS) entry which is preliminary data.</text>
</comment>
<dbReference type="Proteomes" id="UP001171687">
    <property type="component" value="Unassembled WGS sequence"/>
</dbReference>
<dbReference type="EMBL" id="PZDI01000023">
    <property type="protein sequence ID" value="PTH18166.1"/>
    <property type="molecule type" value="Genomic_DNA"/>
</dbReference>
<reference evidence="4 6" key="1">
    <citation type="journal article" date="2016" name="Front. Microbiol.">
        <title>Comprehensive Phylogenetic Analysis of Bovine Non-aureus Staphylococci Species Based on Whole-Genome Sequencing.</title>
        <authorList>
            <person name="Naushad S."/>
            <person name="Barkema H.W."/>
            <person name="Luby C."/>
            <person name="Condas L.A."/>
            <person name="Nobrega D.B."/>
            <person name="Carson D.A."/>
            <person name="De Buck J."/>
        </authorList>
    </citation>
    <scope>NUCLEOTIDE SEQUENCE [LARGE SCALE GENOMIC DNA]</scope>
    <source>
        <strain evidence="4 6">SNUC 993</strain>
    </source>
</reference>
<keyword evidence="6" id="KW-1185">Reference proteome</keyword>
<dbReference type="AlphaFoldDB" id="A0AAP8PN89"/>
<dbReference type="PANTHER" id="PTHR38455:SF1">
    <property type="entry name" value="DUF951 DOMAIN-CONTAINING PROTEIN"/>
    <property type="match status" value="1"/>
</dbReference>
<gene>
    <name evidence="4" type="ORF">BU607_06090</name>
    <name evidence="3" type="ORF">CD158_08675</name>
    <name evidence="1" type="ORF">QYH67_06245</name>
    <name evidence="2" type="ORF">QYH67_07075</name>
</gene>
<accession>A0AAP8PN89</accession>
<dbReference type="PIRSF" id="PIRSF037263">
    <property type="entry name" value="DUF951_bac"/>
    <property type="match status" value="1"/>
</dbReference>
<proteinExistence type="predicted"/>
<dbReference type="Proteomes" id="UP000242694">
    <property type="component" value="Unassembled WGS sequence"/>
</dbReference>
<dbReference type="EMBL" id="JAUHQC010000009">
    <property type="protein sequence ID" value="MDN4533173.1"/>
    <property type="molecule type" value="Genomic_DNA"/>
</dbReference>
<evidence type="ECO:0000313" key="1">
    <source>
        <dbReference type="EMBL" id="MDN4533173.1"/>
    </source>
</evidence>